<name>A0ABY5GRP8_9GAMM</name>
<dbReference type="SMART" id="SM00867">
    <property type="entry name" value="YceI"/>
    <property type="match status" value="1"/>
</dbReference>
<dbReference type="Gene3D" id="2.40.128.110">
    <property type="entry name" value="Lipid/polyisoprenoid-binding, YceI-like"/>
    <property type="match status" value="1"/>
</dbReference>
<keyword evidence="1" id="KW-0732">Signal</keyword>
<dbReference type="PANTHER" id="PTHR34406:SF1">
    <property type="entry name" value="PROTEIN YCEI"/>
    <property type="match status" value="1"/>
</dbReference>
<sequence length="194" mass="21022">MTFKKLLGTSIIAATMAVSSLSQAAPAEYEIDMAHTNALFNVNHLGLSNMLGRFDELTGSLVFDKENIENSKVEITIATASINTFHAKRDEHLSSPDFFNAAEFPEMTFSSTSVTKTGENTAKLTGDLTLLGVTKPVDLDLTINKVGEHPFNKKQVAGFTATGNIKRSDFGMKYGVPMIGDDIALRLEMEAGLK</sequence>
<dbReference type="InterPro" id="IPR007372">
    <property type="entry name" value="Lipid/polyisoprenoid-bd_YceI"/>
</dbReference>
<keyword evidence="4" id="KW-1185">Reference proteome</keyword>
<evidence type="ECO:0000313" key="4">
    <source>
        <dbReference type="Proteomes" id="UP001059950"/>
    </source>
</evidence>
<reference evidence="3" key="1">
    <citation type="submission" date="2021-04" db="EMBL/GenBank/DDBJ databases">
        <title>Oceanospirillales bacteria with DddD are important DMSP degraders in coastal seawater.</title>
        <authorList>
            <person name="Liu J."/>
        </authorList>
    </citation>
    <scope>NUCLEOTIDE SEQUENCE</scope>
    <source>
        <strain evidence="3">GY6</strain>
    </source>
</reference>
<feature type="domain" description="Lipid/polyisoprenoid-binding YceI-like" evidence="2">
    <location>
        <begin position="28"/>
        <end position="192"/>
    </location>
</feature>
<evidence type="ECO:0000259" key="2">
    <source>
        <dbReference type="SMART" id="SM00867"/>
    </source>
</evidence>
<protein>
    <submittedName>
        <fullName evidence="3">Polyisoprenoid-binding protein</fullName>
    </submittedName>
</protein>
<proteinExistence type="predicted"/>
<organism evidence="3 4">
    <name type="scientific">Amphritea atlantica</name>
    <dbReference type="NCBI Taxonomy" id="355243"/>
    <lineage>
        <taxon>Bacteria</taxon>
        <taxon>Pseudomonadati</taxon>
        <taxon>Pseudomonadota</taxon>
        <taxon>Gammaproteobacteria</taxon>
        <taxon>Oceanospirillales</taxon>
        <taxon>Oceanospirillaceae</taxon>
        <taxon>Amphritea</taxon>
    </lineage>
</organism>
<accession>A0ABY5GRP8</accession>
<evidence type="ECO:0000313" key="3">
    <source>
        <dbReference type="EMBL" id="UTW02118.1"/>
    </source>
</evidence>
<gene>
    <name evidence="3" type="ORF">KDX31_12185</name>
</gene>
<feature type="chain" id="PRO_5045857910" evidence="1">
    <location>
        <begin position="25"/>
        <end position="194"/>
    </location>
</feature>
<dbReference type="EMBL" id="CP073344">
    <property type="protein sequence ID" value="UTW02118.1"/>
    <property type="molecule type" value="Genomic_DNA"/>
</dbReference>
<feature type="signal peptide" evidence="1">
    <location>
        <begin position="1"/>
        <end position="24"/>
    </location>
</feature>
<evidence type="ECO:0000256" key="1">
    <source>
        <dbReference type="SAM" id="SignalP"/>
    </source>
</evidence>
<dbReference type="Pfam" id="PF04264">
    <property type="entry name" value="YceI"/>
    <property type="match status" value="1"/>
</dbReference>
<dbReference type="SUPFAM" id="SSF101874">
    <property type="entry name" value="YceI-like"/>
    <property type="match status" value="1"/>
</dbReference>
<dbReference type="InterPro" id="IPR036761">
    <property type="entry name" value="TTHA0802/YceI-like_sf"/>
</dbReference>
<dbReference type="Proteomes" id="UP001059950">
    <property type="component" value="Chromosome"/>
</dbReference>
<dbReference type="PANTHER" id="PTHR34406">
    <property type="entry name" value="PROTEIN YCEI"/>
    <property type="match status" value="1"/>
</dbReference>